<reference evidence="1" key="2">
    <citation type="submission" date="2018-05" db="EMBL/GenBank/DDBJ databases">
        <title>OpunRS2 (Oryza punctata Reference Sequence Version 2).</title>
        <authorList>
            <person name="Zhang J."/>
            <person name="Kudrna D."/>
            <person name="Lee S."/>
            <person name="Talag J."/>
            <person name="Welchert J."/>
            <person name="Wing R.A."/>
        </authorList>
    </citation>
    <scope>NUCLEOTIDE SEQUENCE [LARGE SCALE GENOMIC DNA]</scope>
</reference>
<dbReference type="Proteomes" id="UP000026962">
    <property type="component" value="Chromosome 3"/>
</dbReference>
<proteinExistence type="predicted"/>
<dbReference type="HOGENOM" id="CLU_3436082_0_0_1"/>
<dbReference type="EnsemblPlants" id="OPUNC03G05070.3">
    <property type="protein sequence ID" value="OPUNC03G05070.3"/>
    <property type="gene ID" value="OPUNC03G05070"/>
</dbReference>
<dbReference type="Gramene" id="OPUNC03G05070.3">
    <property type="protein sequence ID" value="OPUNC03G05070.3"/>
    <property type="gene ID" value="OPUNC03G05070"/>
</dbReference>
<organism evidence="1">
    <name type="scientific">Oryza punctata</name>
    <name type="common">Red rice</name>
    <dbReference type="NCBI Taxonomy" id="4537"/>
    <lineage>
        <taxon>Eukaryota</taxon>
        <taxon>Viridiplantae</taxon>
        <taxon>Streptophyta</taxon>
        <taxon>Embryophyta</taxon>
        <taxon>Tracheophyta</taxon>
        <taxon>Spermatophyta</taxon>
        <taxon>Magnoliopsida</taxon>
        <taxon>Liliopsida</taxon>
        <taxon>Poales</taxon>
        <taxon>Poaceae</taxon>
        <taxon>BOP clade</taxon>
        <taxon>Oryzoideae</taxon>
        <taxon>Oryzeae</taxon>
        <taxon>Oryzinae</taxon>
        <taxon>Oryza</taxon>
    </lineage>
</organism>
<protein>
    <submittedName>
        <fullName evidence="1">Uncharacterized protein</fullName>
    </submittedName>
</protein>
<keyword evidence="2" id="KW-1185">Reference proteome</keyword>
<evidence type="ECO:0000313" key="1">
    <source>
        <dbReference type="EnsemblPlants" id="OPUNC03G05070.3"/>
    </source>
</evidence>
<reference evidence="1" key="1">
    <citation type="submission" date="2015-04" db="UniProtKB">
        <authorList>
            <consortium name="EnsemblPlants"/>
        </authorList>
    </citation>
    <scope>IDENTIFICATION</scope>
</reference>
<evidence type="ECO:0000313" key="2">
    <source>
        <dbReference type="Proteomes" id="UP000026962"/>
    </source>
</evidence>
<sequence>MNPAALGLADCCC</sequence>
<name>A0A0E0K9D3_ORYPU</name>
<accession>A0A0E0K9D3</accession>